<gene>
    <name evidence="11" type="ORF">J2853_005847</name>
</gene>
<keyword evidence="8 9" id="KW-0464">Manganese</keyword>
<dbReference type="Proteomes" id="UP001225356">
    <property type="component" value="Unassembled WGS sequence"/>
</dbReference>
<evidence type="ECO:0000256" key="1">
    <source>
        <dbReference type="ARBA" id="ARBA00001936"/>
    </source>
</evidence>
<evidence type="ECO:0000256" key="6">
    <source>
        <dbReference type="ARBA" id="ARBA00022857"/>
    </source>
</evidence>
<dbReference type="NCBIfam" id="NF006156">
    <property type="entry name" value="PRK08299.1"/>
    <property type="match status" value="1"/>
</dbReference>
<dbReference type="EMBL" id="JAUSQU010000001">
    <property type="protein sequence ID" value="MDP9846636.1"/>
    <property type="molecule type" value="Genomic_DNA"/>
</dbReference>
<dbReference type="Pfam" id="PF00180">
    <property type="entry name" value="Iso_dh"/>
    <property type="match status" value="1"/>
</dbReference>
<evidence type="ECO:0000256" key="8">
    <source>
        <dbReference type="ARBA" id="ARBA00023211"/>
    </source>
</evidence>
<dbReference type="GO" id="GO:0004450">
    <property type="term" value="F:isocitrate dehydrogenase (NADP+) activity"/>
    <property type="evidence" value="ECO:0007669"/>
    <property type="project" value="UniProtKB-EC"/>
</dbReference>
<keyword evidence="6 9" id="KW-0521">NADP</keyword>
<evidence type="ECO:0000313" key="11">
    <source>
        <dbReference type="EMBL" id="MDP9846636.1"/>
    </source>
</evidence>
<dbReference type="PROSITE" id="PS00470">
    <property type="entry name" value="IDH_IMDH"/>
    <property type="match status" value="1"/>
</dbReference>
<protein>
    <recommendedName>
        <fullName evidence="9">Isocitrate dehydrogenase [NADP]</fullName>
        <ecNumber evidence="9">1.1.1.42</ecNumber>
    </recommendedName>
</protein>
<dbReference type="Gene3D" id="3.40.718.10">
    <property type="entry name" value="Isopropylmalate Dehydrogenase"/>
    <property type="match status" value="1"/>
</dbReference>
<evidence type="ECO:0000313" key="12">
    <source>
        <dbReference type="Proteomes" id="UP001225356"/>
    </source>
</evidence>
<comment type="similarity">
    <text evidence="2 9">Belongs to the isocitrate and isopropylmalate dehydrogenases family.</text>
</comment>
<dbReference type="InterPro" id="IPR004790">
    <property type="entry name" value="Isocitrate_DH_NADP"/>
</dbReference>
<dbReference type="PANTHER" id="PTHR11822:SF21">
    <property type="entry name" value="ISOCITRATE DEHYDROGENASE [NADP], MITOCHONDRIAL"/>
    <property type="match status" value="1"/>
</dbReference>
<name>A0ABT9QJT5_9ACTN</name>
<dbReference type="EC" id="1.1.1.42" evidence="9"/>
<dbReference type="PANTHER" id="PTHR11822">
    <property type="entry name" value="NADP-SPECIFIC ISOCITRATE DEHYDROGENASE"/>
    <property type="match status" value="1"/>
</dbReference>
<dbReference type="RefSeq" id="WP_307563287.1">
    <property type="nucleotide sequence ID" value="NZ_JAUSQU010000001.1"/>
</dbReference>
<dbReference type="NCBIfam" id="TIGR00127">
    <property type="entry name" value="nadp_idh_euk"/>
    <property type="match status" value="1"/>
</dbReference>
<dbReference type="InterPro" id="IPR019818">
    <property type="entry name" value="IsoCit/isopropylmalate_DH_CS"/>
</dbReference>
<evidence type="ECO:0000256" key="4">
    <source>
        <dbReference type="ARBA" id="ARBA00022723"/>
    </source>
</evidence>
<evidence type="ECO:0000256" key="5">
    <source>
        <dbReference type="ARBA" id="ARBA00022842"/>
    </source>
</evidence>
<keyword evidence="7 9" id="KW-0560">Oxidoreductase</keyword>
<proteinExistence type="inferred from homology"/>
<keyword evidence="4 9" id="KW-0479">Metal-binding</keyword>
<evidence type="ECO:0000256" key="9">
    <source>
        <dbReference type="PIRNR" id="PIRNR000108"/>
    </source>
</evidence>
<dbReference type="InterPro" id="IPR024084">
    <property type="entry name" value="IsoPropMal-DH-like_dom"/>
</dbReference>
<accession>A0ABT9QJT5</accession>
<evidence type="ECO:0000259" key="10">
    <source>
        <dbReference type="SMART" id="SM01329"/>
    </source>
</evidence>
<keyword evidence="3 9" id="KW-0816">Tricarboxylic acid cycle</keyword>
<comment type="cofactor">
    <cofactor evidence="1">
        <name>Mn(2+)</name>
        <dbReference type="ChEBI" id="CHEBI:29035"/>
    </cofactor>
</comment>
<dbReference type="PIRSF" id="PIRSF000108">
    <property type="entry name" value="IDH_NADP"/>
    <property type="match status" value="1"/>
</dbReference>
<evidence type="ECO:0000256" key="3">
    <source>
        <dbReference type="ARBA" id="ARBA00022532"/>
    </source>
</evidence>
<evidence type="ECO:0000256" key="7">
    <source>
        <dbReference type="ARBA" id="ARBA00023002"/>
    </source>
</evidence>
<comment type="caution">
    <text evidence="11">The sequence shown here is derived from an EMBL/GenBank/DDBJ whole genome shotgun (WGS) entry which is preliminary data.</text>
</comment>
<organism evidence="11 12">
    <name type="scientific">Streptosporangium lutulentum</name>
    <dbReference type="NCBI Taxonomy" id="1461250"/>
    <lineage>
        <taxon>Bacteria</taxon>
        <taxon>Bacillati</taxon>
        <taxon>Actinomycetota</taxon>
        <taxon>Actinomycetes</taxon>
        <taxon>Streptosporangiales</taxon>
        <taxon>Streptosporangiaceae</taxon>
        <taxon>Streptosporangium</taxon>
    </lineage>
</organism>
<dbReference type="SMART" id="SM01329">
    <property type="entry name" value="Iso_dh"/>
    <property type="match status" value="1"/>
</dbReference>
<comment type="cofactor">
    <cofactor evidence="9">
        <name>Mg(2+)</name>
        <dbReference type="ChEBI" id="CHEBI:18420"/>
    </cofactor>
    <cofactor evidence="9">
        <name>Mn(2+)</name>
        <dbReference type="ChEBI" id="CHEBI:29035"/>
    </cofactor>
    <text evidence="9">Binds 1 Mg(2+) or Mn(2+) ion per subunit.</text>
</comment>
<evidence type="ECO:0000256" key="2">
    <source>
        <dbReference type="ARBA" id="ARBA00007769"/>
    </source>
</evidence>
<keyword evidence="12" id="KW-1185">Reference proteome</keyword>
<dbReference type="SUPFAM" id="SSF53659">
    <property type="entry name" value="Isocitrate/Isopropylmalate dehydrogenase-like"/>
    <property type="match status" value="1"/>
</dbReference>
<keyword evidence="5 9" id="KW-0460">Magnesium</keyword>
<feature type="domain" description="Isopropylmalate dehydrogenase-like" evidence="10">
    <location>
        <begin position="9"/>
        <end position="395"/>
    </location>
</feature>
<sequence>MPKIKVEGPVVELDGDEMTRIIWQFIKDQLILPYLDIDLKYYDLGIENRDATDDQVTIDAANAIKKYGVGVKCATITPDEARVEEFGLKKMWKSPNGTIRNILGGVIFREPIIMSNVPRLVPGWTKPIIIGRHAFGDQYRATDLKIPGEGTLTLTYTPKDGSEPIELDVYDFPGSGIAMAMYNLDDSIRDFARASMRYGLSRGYPVYLSTKNTILKAYDGRFKDIFAEVFETEFKADFEAAGITYEHRLIDDMVAAALKWEGGYVWAAKNYDGDVQSDTVAQGFGSLGLMTSVLLTPDGQTVEAEAAHGTVTRHYREHQKGNPTSTNPIASIFAWTRGLQHRGKLDNTPEVVDFAEKLEQVCVETVEGGQMTKDLALLVGSDAKWLTTQDFLSALDENLKKKMGL</sequence>
<reference evidence="11 12" key="1">
    <citation type="submission" date="2023-07" db="EMBL/GenBank/DDBJ databases">
        <title>Sequencing the genomes of 1000 actinobacteria strains.</title>
        <authorList>
            <person name="Klenk H.-P."/>
        </authorList>
    </citation>
    <scope>NUCLEOTIDE SEQUENCE [LARGE SCALE GENOMIC DNA]</scope>
    <source>
        <strain evidence="11 12">DSM 46740</strain>
    </source>
</reference>
<comment type="catalytic activity">
    <reaction evidence="9">
        <text>D-threo-isocitrate + NADP(+) = 2-oxoglutarate + CO2 + NADPH</text>
        <dbReference type="Rhea" id="RHEA:19629"/>
        <dbReference type="ChEBI" id="CHEBI:15562"/>
        <dbReference type="ChEBI" id="CHEBI:16526"/>
        <dbReference type="ChEBI" id="CHEBI:16810"/>
        <dbReference type="ChEBI" id="CHEBI:57783"/>
        <dbReference type="ChEBI" id="CHEBI:58349"/>
        <dbReference type="EC" id="1.1.1.42"/>
    </reaction>
</comment>